<keyword evidence="7" id="KW-1185">Reference proteome</keyword>
<dbReference type="OrthoDB" id="1643408at2"/>
<comment type="caution">
    <text evidence="6">The sequence shown here is derived from an EMBL/GenBank/DDBJ whole genome shotgun (WGS) entry which is preliminary data.</text>
</comment>
<evidence type="ECO:0000313" key="7">
    <source>
        <dbReference type="Proteomes" id="UP000315388"/>
    </source>
</evidence>
<dbReference type="Pfam" id="PF03358">
    <property type="entry name" value="FMN_red"/>
    <property type="match status" value="1"/>
</dbReference>
<evidence type="ECO:0000313" key="6">
    <source>
        <dbReference type="EMBL" id="TPF76395.1"/>
    </source>
</evidence>
<dbReference type="InterPro" id="IPR029039">
    <property type="entry name" value="Flavoprotein-like_sf"/>
</dbReference>
<dbReference type="PANTHER" id="PTHR43408">
    <property type="entry name" value="FMN REDUCTASE (NADPH)"/>
    <property type="match status" value="1"/>
</dbReference>
<dbReference type="InterPro" id="IPR051814">
    <property type="entry name" value="NAD(P)H-dep_FMN_reductase"/>
</dbReference>
<dbReference type="AlphaFoldDB" id="A0A502BQA1"/>
<evidence type="ECO:0000256" key="3">
    <source>
        <dbReference type="ARBA" id="ARBA00022643"/>
    </source>
</evidence>
<keyword evidence="3" id="KW-0288">FMN</keyword>
<dbReference type="InterPro" id="IPR005025">
    <property type="entry name" value="FMN_Rdtase-like_dom"/>
</dbReference>
<proteinExistence type="inferred from homology"/>
<organism evidence="6 7">
    <name type="scientific">Brucella gallinifaecis</name>
    <dbReference type="NCBI Taxonomy" id="215590"/>
    <lineage>
        <taxon>Bacteria</taxon>
        <taxon>Pseudomonadati</taxon>
        <taxon>Pseudomonadota</taxon>
        <taxon>Alphaproteobacteria</taxon>
        <taxon>Hyphomicrobiales</taxon>
        <taxon>Brucellaceae</taxon>
        <taxon>Brucella/Ochrobactrum group</taxon>
        <taxon>Brucella</taxon>
    </lineage>
</organism>
<evidence type="ECO:0000259" key="5">
    <source>
        <dbReference type="Pfam" id="PF03358"/>
    </source>
</evidence>
<dbReference type="Gene3D" id="3.40.50.360">
    <property type="match status" value="1"/>
</dbReference>
<keyword evidence="4" id="KW-0560">Oxidoreductase</keyword>
<keyword evidence="2" id="KW-0285">Flavoprotein</keyword>
<dbReference type="InterPro" id="IPR019912">
    <property type="entry name" value="FMN_Rdtase_MsuE-like"/>
</dbReference>
<feature type="domain" description="NADPH-dependent FMN reductase-like" evidence="5">
    <location>
        <begin position="5"/>
        <end position="147"/>
    </location>
</feature>
<dbReference type="RefSeq" id="WP_140903611.1">
    <property type="nucleotide sequence ID" value="NZ_JBHTMD010000020.1"/>
</dbReference>
<dbReference type="SUPFAM" id="SSF52218">
    <property type="entry name" value="Flavoproteins"/>
    <property type="match status" value="1"/>
</dbReference>
<evidence type="ECO:0000256" key="4">
    <source>
        <dbReference type="ARBA" id="ARBA00023002"/>
    </source>
</evidence>
<name>A0A502BQA1_9HYPH</name>
<dbReference type="PANTHER" id="PTHR43408:SF2">
    <property type="entry name" value="FMN REDUCTASE (NADPH)"/>
    <property type="match status" value="1"/>
</dbReference>
<gene>
    <name evidence="6" type="primary">msuE</name>
    <name evidence="6" type="ORF">FHY56_02510</name>
</gene>
<dbReference type="GO" id="GO:0016491">
    <property type="term" value="F:oxidoreductase activity"/>
    <property type="evidence" value="ECO:0007669"/>
    <property type="project" value="UniProtKB-KW"/>
</dbReference>
<dbReference type="EMBL" id="VEWJ01000002">
    <property type="protein sequence ID" value="TPF76395.1"/>
    <property type="molecule type" value="Genomic_DNA"/>
</dbReference>
<dbReference type="Proteomes" id="UP000315388">
    <property type="component" value="Unassembled WGS sequence"/>
</dbReference>
<comment type="similarity">
    <text evidence="1">Belongs to the SsuE family.</text>
</comment>
<dbReference type="NCBIfam" id="TIGR03566">
    <property type="entry name" value="FMN_reduc_MsuE"/>
    <property type="match status" value="1"/>
</dbReference>
<evidence type="ECO:0000256" key="1">
    <source>
        <dbReference type="ARBA" id="ARBA00005990"/>
    </source>
</evidence>
<protein>
    <submittedName>
        <fullName evidence="6">FMN reductase</fullName>
    </submittedName>
</protein>
<evidence type="ECO:0000256" key="2">
    <source>
        <dbReference type="ARBA" id="ARBA00022630"/>
    </source>
</evidence>
<reference evidence="6 7" key="1">
    <citation type="journal article" date="2003" name="Int. J. Syst. Evol. Microbiol.">
        <title>Towards a standardized format for the description of a novel species (of an established genus): Ochrobactrum gallinifaecis sp. nov.</title>
        <authorList>
            <person name="Kampfer P."/>
            <person name="Buczolits S."/>
            <person name="Albrecht A."/>
            <person name="Busse H.J."/>
            <person name="Stackebrandt E."/>
        </authorList>
    </citation>
    <scope>NUCLEOTIDE SEQUENCE [LARGE SCALE GENOMIC DNA]</scope>
    <source>
        <strain evidence="6 7">ISO 196</strain>
    </source>
</reference>
<sequence>MTALKLVGLAGSFNRPSKTLSLVQHIAERASVDYGFDTRSYDLHDVGPSLGRALWRKDLDDQAQAVLDEIIAADVLVIGSPTFKGSYPGLFKHLIDLIDPQDLRGKPVLIAATGGGDKHALIVEHQLRPLFGFFSAHSLPTAVYASERDFTDYRLSSEPLLSRINDAVAELQTFFPNRSAALVAAE</sequence>
<accession>A0A502BQA1</accession>